<comment type="function">
    <text evidence="12">Catalyzes the phosphorylation of ribose at O-5 in a reaction requiring ATP and magnesium. The resulting D-ribose-5-phosphate can then be used either for sythesis of nucleotides, histidine, and tryptophan, or as a component of the pentose phosphate pathway.</text>
</comment>
<dbReference type="EC" id="2.7.1.15" evidence="2 12"/>
<accession>A0ABY3RSB9</accession>
<dbReference type="PROSITE" id="PS00584">
    <property type="entry name" value="PFKB_KINASES_2"/>
    <property type="match status" value="1"/>
</dbReference>
<dbReference type="RefSeq" id="WP_231820414.1">
    <property type="nucleotide sequence ID" value="NZ_CP082781.1"/>
</dbReference>
<comment type="similarity">
    <text evidence="1">Belongs to the carbohydrate kinase pfkB family.</text>
</comment>
<feature type="binding site" evidence="12">
    <location>
        <position position="245"/>
    </location>
    <ligand>
        <name>K(+)</name>
        <dbReference type="ChEBI" id="CHEBI:29103"/>
    </ligand>
</feature>
<evidence type="ECO:0000256" key="8">
    <source>
        <dbReference type="ARBA" id="ARBA00022840"/>
    </source>
</evidence>
<comment type="subcellular location">
    <subcellularLocation>
        <location evidence="12">Cytoplasm</location>
    </subcellularLocation>
</comment>
<comment type="subunit">
    <text evidence="12">Homodimer.</text>
</comment>
<feature type="binding site" evidence="12">
    <location>
        <position position="281"/>
    </location>
    <ligand>
        <name>K(+)</name>
        <dbReference type="ChEBI" id="CHEBI:29103"/>
    </ligand>
</feature>
<keyword evidence="8 12" id="KW-0067">ATP-binding</keyword>
<dbReference type="HAMAP" id="MF_01987">
    <property type="entry name" value="Ribokinase"/>
    <property type="match status" value="1"/>
</dbReference>
<evidence type="ECO:0000256" key="11">
    <source>
        <dbReference type="ARBA" id="ARBA00023277"/>
    </source>
</evidence>
<evidence type="ECO:0000256" key="5">
    <source>
        <dbReference type="ARBA" id="ARBA00022723"/>
    </source>
</evidence>
<feature type="binding site" evidence="12">
    <location>
        <begin position="250"/>
        <end position="251"/>
    </location>
    <ligand>
        <name>ATP</name>
        <dbReference type="ChEBI" id="CHEBI:30616"/>
    </ligand>
</feature>
<feature type="binding site" evidence="12">
    <location>
        <position position="183"/>
    </location>
    <ligand>
        <name>ATP</name>
        <dbReference type="ChEBI" id="CHEBI:30616"/>
    </ligand>
</feature>
<evidence type="ECO:0000256" key="2">
    <source>
        <dbReference type="ARBA" id="ARBA00012035"/>
    </source>
</evidence>
<dbReference type="SUPFAM" id="SSF53613">
    <property type="entry name" value="Ribokinase-like"/>
    <property type="match status" value="1"/>
</dbReference>
<dbReference type="PANTHER" id="PTHR10584:SF166">
    <property type="entry name" value="RIBOKINASE"/>
    <property type="match status" value="1"/>
</dbReference>
<dbReference type="Pfam" id="PF00294">
    <property type="entry name" value="PfkB"/>
    <property type="match status" value="1"/>
</dbReference>
<evidence type="ECO:0000256" key="12">
    <source>
        <dbReference type="HAMAP-Rule" id="MF_01987"/>
    </source>
</evidence>
<evidence type="ECO:0000256" key="6">
    <source>
        <dbReference type="ARBA" id="ARBA00022741"/>
    </source>
</evidence>
<feature type="binding site" evidence="12">
    <location>
        <position position="251"/>
    </location>
    <ligand>
        <name>substrate</name>
    </ligand>
</feature>
<dbReference type="PRINTS" id="PR00990">
    <property type="entry name" value="RIBOKINASE"/>
</dbReference>
<comment type="activity regulation">
    <text evidence="12">Activated by a monovalent cation that binds near, but not in, the active site. The most likely occupant of the site in vivo is potassium. Ion binding induces a conformational change that may alter substrate affinity.</text>
</comment>
<keyword evidence="11 12" id="KW-0119">Carbohydrate metabolism</keyword>
<feature type="binding site" evidence="12">
    <location>
        <position position="284"/>
    </location>
    <ligand>
        <name>K(+)</name>
        <dbReference type="ChEBI" id="CHEBI:29103"/>
    </ligand>
</feature>
<feature type="binding site" evidence="12">
    <location>
        <begin position="218"/>
        <end position="223"/>
    </location>
    <ligand>
        <name>ATP</name>
        <dbReference type="ChEBI" id="CHEBI:30616"/>
    </ligand>
</feature>
<feature type="domain" description="Carbohydrate kinase PfkB" evidence="13">
    <location>
        <begin position="13"/>
        <end position="292"/>
    </location>
</feature>
<evidence type="ECO:0000259" key="13">
    <source>
        <dbReference type="Pfam" id="PF00294"/>
    </source>
</evidence>
<organism evidence="14 15">
    <name type="scientific">Microbacterium resistens</name>
    <dbReference type="NCBI Taxonomy" id="156977"/>
    <lineage>
        <taxon>Bacteria</taxon>
        <taxon>Bacillati</taxon>
        <taxon>Actinomycetota</taxon>
        <taxon>Actinomycetes</taxon>
        <taxon>Micrococcales</taxon>
        <taxon>Microbacteriaceae</taxon>
        <taxon>Microbacterium</taxon>
    </lineage>
</organism>
<evidence type="ECO:0000313" key="14">
    <source>
        <dbReference type="EMBL" id="UGS26864.1"/>
    </source>
</evidence>
<comment type="caution">
    <text evidence="12">Lacks conserved residue(s) required for the propagation of feature annotation.</text>
</comment>
<dbReference type="Proteomes" id="UP001199642">
    <property type="component" value="Chromosome"/>
</dbReference>
<dbReference type="PANTHER" id="PTHR10584">
    <property type="entry name" value="SUGAR KINASE"/>
    <property type="match status" value="1"/>
</dbReference>
<comment type="pathway">
    <text evidence="12">Carbohydrate metabolism; D-ribose degradation; D-ribose 5-phosphate from beta-D-ribopyranose: step 2/2.</text>
</comment>
<feature type="binding site" evidence="12">
    <location>
        <position position="139"/>
    </location>
    <ligand>
        <name>substrate</name>
    </ligand>
</feature>
<comment type="similarity">
    <text evidence="12">Belongs to the carbohydrate kinase PfkB family. Ribokinase subfamily.</text>
</comment>
<reference evidence="14 15" key="1">
    <citation type="submission" date="2023-01" db="EMBL/GenBank/DDBJ databases">
        <title>Characterization of estradiol degrading bacteria Microbacterium sp. MZT7 and reveal degrading genes through genome analysis.</title>
        <authorList>
            <person name="Hao P."/>
            <person name="Gao Y."/>
        </authorList>
    </citation>
    <scope>NUCLEOTIDE SEQUENCE [LARGE SCALE GENOMIC DNA]</scope>
    <source>
        <strain evidence="14 15">MZT7</strain>
    </source>
</reference>
<feature type="binding site" evidence="12">
    <location>
        <position position="247"/>
    </location>
    <ligand>
        <name>K(+)</name>
        <dbReference type="ChEBI" id="CHEBI:29103"/>
    </ligand>
</feature>
<dbReference type="InterPro" id="IPR002139">
    <property type="entry name" value="Ribo/fructo_kinase"/>
</dbReference>
<protein>
    <recommendedName>
        <fullName evidence="3 12">Ribokinase</fullName>
        <shortName evidence="12">RK</shortName>
        <ecNumber evidence="2 12">2.7.1.15</ecNumber>
    </recommendedName>
</protein>
<feature type="active site" description="Proton acceptor" evidence="12">
    <location>
        <position position="251"/>
    </location>
</feature>
<keyword evidence="6 12" id="KW-0547">Nucleotide-binding</keyword>
<keyword evidence="5 12" id="KW-0479">Metal-binding</keyword>
<dbReference type="InterPro" id="IPR011611">
    <property type="entry name" value="PfkB_dom"/>
</dbReference>
<dbReference type="InterPro" id="IPR002173">
    <property type="entry name" value="Carboh/pur_kinase_PfkB_CS"/>
</dbReference>
<proteinExistence type="inferred from homology"/>
<keyword evidence="4 12" id="KW-0808">Transferase</keyword>
<evidence type="ECO:0000313" key="15">
    <source>
        <dbReference type="Proteomes" id="UP001199642"/>
    </source>
</evidence>
<comment type="cofactor">
    <cofactor evidence="12">
        <name>Mg(2+)</name>
        <dbReference type="ChEBI" id="CHEBI:18420"/>
    </cofactor>
    <text evidence="12">Requires a divalent cation, most likely magnesium in vivo, as an electrophilic catalyst to aid phosphoryl group transfer. It is the chelate of the metal and the nucleotide that is the actual substrate.</text>
</comment>
<keyword evidence="10 12" id="KW-0630">Potassium</keyword>
<dbReference type="EMBL" id="CP082781">
    <property type="protein sequence ID" value="UGS26864.1"/>
    <property type="molecule type" value="Genomic_DNA"/>
</dbReference>
<evidence type="ECO:0000256" key="3">
    <source>
        <dbReference type="ARBA" id="ARBA00016943"/>
    </source>
</evidence>
<evidence type="ECO:0000256" key="4">
    <source>
        <dbReference type="ARBA" id="ARBA00022679"/>
    </source>
</evidence>
<keyword evidence="15" id="KW-1185">Reference proteome</keyword>
<dbReference type="CDD" id="cd01174">
    <property type="entry name" value="ribokinase"/>
    <property type="match status" value="1"/>
</dbReference>
<keyword evidence="9 12" id="KW-0460">Magnesium</keyword>
<evidence type="ECO:0000256" key="10">
    <source>
        <dbReference type="ARBA" id="ARBA00022958"/>
    </source>
</evidence>
<keyword evidence="12" id="KW-0963">Cytoplasm</keyword>
<dbReference type="InterPro" id="IPR011877">
    <property type="entry name" value="Ribokinase"/>
</dbReference>
<evidence type="ECO:0000256" key="1">
    <source>
        <dbReference type="ARBA" id="ARBA00005380"/>
    </source>
</evidence>
<name>A0ABY3RSB9_9MICO</name>
<comment type="catalytic activity">
    <reaction evidence="12">
        <text>D-ribose + ATP = D-ribose 5-phosphate + ADP + H(+)</text>
        <dbReference type="Rhea" id="RHEA:13697"/>
        <dbReference type="ChEBI" id="CHEBI:15378"/>
        <dbReference type="ChEBI" id="CHEBI:30616"/>
        <dbReference type="ChEBI" id="CHEBI:47013"/>
        <dbReference type="ChEBI" id="CHEBI:78346"/>
        <dbReference type="ChEBI" id="CHEBI:456216"/>
        <dbReference type="EC" id="2.7.1.15"/>
    </reaction>
</comment>
<dbReference type="Gene3D" id="3.40.1190.20">
    <property type="match status" value="1"/>
</dbReference>
<evidence type="ECO:0000256" key="7">
    <source>
        <dbReference type="ARBA" id="ARBA00022777"/>
    </source>
</evidence>
<feature type="binding site" evidence="12">
    <location>
        <begin position="38"/>
        <end position="42"/>
    </location>
    <ligand>
        <name>substrate</name>
    </ligand>
</feature>
<evidence type="ECO:0000256" key="9">
    <source>
        <dbReference type="ARBA" id="ARBA00022842"/>
    </source>
</evidence>
<sequence length="300" mass="29896">MKVTVAGGYGVGLVMRVHRAPEAGESLSDGVLSRGHGGKGSNQAVAARRLGAGVALLTAVGDDAAGADAQRLWAQEGIDATGVRVVPEASTMTGFIVVDATGENRIIIAPGALEALTPEDAEAQRATIAGSDALIVSLEVPAAFAGAALRIAREEGVLTVFNPAPAKDVPADLWAAADIVTPNLTEARALLGIGDEAAPSHELASQLRARLGADVVLTLGGEGSVVADASGIRPVAAVAPDRVVDTTGAGDAFTAALTVGRLATGSLAAAAAFAAHAGAHTVARPDVIPALPRRDDLPAF</sequence>
<dbReference type="InterPro" id="IPR029056">
    <property type="entry name" value="Ribokinase-like"/>
</dbReference>
<gene>
    <name evidence="12" type="primary">rbsK</name>
    <name evidence="14" type="ORF">K8F61_01130</name>
</gene>
<keyword evidence="7 12" id="KW-0418">Kinase</keyword>